<dbReference type="Gene3D" id="1.10.1710.10">
    <property type="entry name" value="ProQ/FinO domain"/>
    <property type="match status" value="1"/>
</dbReference>
<feature type="compositionally biased region" description="Basic and acidic residues" evidence="5">
    <location>
        <begin position="108"/>
        <end position="137"/>
    </location>
</feature>
<dbReference type="SUPFAM" id="SSF48657">
    <property type="entry name" value="FinO-like"/>
    <property type="match status" value="1"/>
</dbReference>
<comment type="subcellular location">
    <subcellularLocation>
        <location evidence="4">Cytoplasm</location>
    </subcellularLocation>
</comment>
<comment type="function">
    <text evidence="4">RNA chaperone with significant RNA binding, RNA strand exchange and RNA duplexing activities.</text>
</comment>
<feature type="compositionally biased region" description="Polar residues" evidence="5">
    <location>
        <begin position="155"/>
        <end position="170"/>
    </location>
</feature>
<name>A0ABT9GW77_9GAMM</name>
<dbReference type="RefSeq" id="WP_305892542.1">
    <property type="nucleotide sequence ID" value="NZ_JAUZVZ010000004.1"/>
</dbReference>
<dbReference type="PANTHER" id="PTHR38106:SF1">
    <property type="entry name" value="RNA CHAPERONE PROQ"/>
    <property type="match status" value="1"/>
</dbReference>
<dbReference type="Pfam" id="PF17516">
    <property type="entry name" value="ProQ_C"/>
    <property type="match status" value="1"/>
</dbReference>
<evidence type="ECO:0000256" key="3">
    <source>
        <dbReference type="ARBA" id="ARBA00023186"/>
    </source>
</evidence>
<evidence type="ECO:0000256" key="1">
    <source>
        <dbReference type="ARBA" id="ARBA00022490"/>
    </source>
</evidence>
<comment type="caution">
    <text evidence="7">The sequence shown here is derived from an EMBL/GenBank/DDBJ whole genome shotgun (WGS) entry which is preliminary data.</text>
</comment>
<evidence type="ECO:0000259" key="6">
    <source>
        <dbReference type="SMART" id="SM00945"/>
    </source>
</evidence>
<dbReference type="InterPro" id="IPR036442">
    <property type="entry name" value="ProQ/FinO_sf"/>
</dbReference>
<keyword evidence="1 4" id="KW-0963">Cytoplasm</keyword>
<keyword evidence="8" id="KW-1185">Reference proteome</keyword>
<dbReference type="PANTHER" id="PTHR38106">
    <property type="entry name" value="RNA CHAPERONE PROQ"/>
    <property type="match status" value="1"/>
</dbReference>
<dbReference type="InterPro" id="IPR035236">
    <property type="entry name" value="ProQ_C"/>
</dbReference>
<dbReference type="SMART" id="SM00945">
    <property type="entry name" value="ProQ"/>
    <property type="match status" value="1"/>
</dbReference>
<evidence type="ECO:0000313" key="8">
    <source>
        <dbReference type="Proteomes" id="UP001231616"/>
    </source>
</evidence>
<feature type="region of interest" description="Disordered" evidence="5">
    <location>
        <begin position="104"/>
        <end position="186"/>
    </location>
</feature>
<organism evidence="7 8">
    <name type="scientific">Alkalimonas collagenimarina</name>
    <dbReference type="NCBI Taxonomy" id="400390"/>
    <lineage>
        <taxon>Bacteria</taxon>
        <taxon>Pseudomonadati</taxon>
        <taxon>Pseudomonadota</taxon>
        <taxon>Gammaproteobacteria</taxon>
        <taxon>Alkalimonas</taxon>
    </lineage>
</organism>
<protein>
    <recommendedName>
        <fullName evidence="4">RNA chaperone ProQ</fullName>
    </recommendedName>
</protein>
<feature type="domain" description="ProQ/FinO" evidence="6">
    <location>
        <begin position="15"/>
        <end position="129"/>
    </location>
</feature>
<dbReference type="NCBIfam" id="NF003434">
    <property type="entry name" value="PRK04950.1"/>
    <property type="match status" value="1"/>
</dbReference>
<dbReference type="Proteomes" id="UP001231616">
    <property type="component" value="Unassembled WGS sequence"/>
</dbReference>
<sequence length="239" mass="25803">MTTPNSELNEQAVTKKPSSVKDVIALLAEHYPNCFSVQGPAKPLKIGIFQDLAATVTEDSVFSKTQLRQALRVYTSSWRYLESIKVDAARVDVNGVEVEKIDQQQADHAAETLAESKAKAAELRKERARAAHAEKKAAAASPASTKKPVNKKPSGRSNDQAAKPKVNQTRPAKVKSNGPKQQALTPLADDGFAVGGKVQVRLGQAPMFATIIEVARNEVTVQLNSGMVIKTSRDSLFQS</sequence>
<dbReference type="HAMAP" id="MF_00749">
    <property type="entry name" value="ProQ"/>
    <property type="match status" value="1"/>
</dbReference>
<dbReference type="Pfam" id="PF04352">
    <property type="entry name" value="ProQ"/>
    <property type="match status" value="1"/>
</dbReference>
<feature type="compositionally biased region" description="Low complexity" evidence="5">
    <location>
        <begin position="138"/>
        <end position="147"/>
    </location>
</feature>
<dbReference type="EMBL" id="JAUZVZ010000004">
    <property type="protein sequence ID" value="MDP4535273.1"/>
    <property type="molecule type" value="Genomic_DNA"/>
</dbReference>
<reference evidence="7 8" key="1">
    <citation type="submission" date="2023-08" db="EMBL/GenBank/DDBJ databases">
        <authorList>
            <person name="Joshi A."/>
            <person name="Thite S."/>
        </authorList>
    </citation>
    <scope>NUCLEOTIDE SEQUENCE [LARGE SCALE GENOMIC DNA]</scope>
    <source>
        <strain evidence="7 8">AC40</strain>
    </source>
</reference>
<evidence type="ECO:0000256" key="5">
    <source>
        <dbReference type="SAM" id="MobiDB-lite"/>
    </source>
</evidence>
<accession>A0ABT9GW77</accession>
<evidence type="ECO:0000256" key="4">
    <source>
        <dbReference type="HAMAP-Rule" id="MF_00749"/>
    </source>
</evidence>
<evidence type="ECO:0000256" key="2">
    <source>
        <dbReference type="ARBA" id="ARBA00022884"/>
    </source>
</evidence>
<keyword evidence="3 4" id="KW-0143">Chaperone</keyword>
<proteinExistence type="inferred from homology"/>
<dbReference type="InterPro" id="IPR016103">
    <property type="entry name" value="ProQ/FinO"/>
</dbReference>
<dbReference type="InterPro" id="IPR023529">
    <property type="entry name" value="ProQ"/>
</dbReference>
<comment type="similarity">
    <text evidence="4">Belongs to the ProQ family.</text>
</comment>
<gene>
    <name evidence="4 7" type="primary">proQ</name>
    <name evidence="7" type="ORF">Q3O60_03605</name>
</gene>
<keyword evidence="2 4" id="KW-0694">RNA-binding</keyword>
<evidence type="ECO:0000313" key="7">
    <source>
        <dbReference type="EMBL" id="MDP4535273.1"/>
    </source>
</evidence>